<dbReference type="PATRIC" id="fig|1094558.3.peg.1286"/>
<dbReference type="Pfam" id="PF17930">
    <property type="entry name" value="LpxI_N"/>
    <property type="match status" value="1"/>
</dbReference>
<dbReference type="Gene3D" id="3.40.50.20">
    <property type="match status" value="1"/>
</dbReference>
<dbReference type="Gene3D" id="3.40.140.80">
    <property type="match status" value="1"/>
</dbReference>
<dbReference type="Pfam" id="PF06230">
    <property type="entry name" value="LpxI_C"/>
    <property type="match status" value="1"/>
</dbReference>
<reference evidence="3 4" key="1">
    <citation type="submission" date="2012-03" db="EMBL/GenBank/DDBJ databases">
        <title>The Genome Sequence of Bartonella tamiae Th239.</title>
        <authorList>
            <consortium name="The Broad Institute Genome Sequencing Platform"/>
            <consortium name="The Broad Institute Genome Sequencing Center for Infectious Disease"/>
            <person name="Feldgarden M."/>
            <person name="Kirby J."/>
            <person name="Kosoy M."/>
            <person name="Birtles R."/>
            <person name="Probert W.S."/>
            <person name="Chiaraviglio L."/>
            <person name="Young S.K."/>
            <person name="Zeng Q."/>
            <person name="Gargeya S."/>
            <person name="Fitzgerald M."/>
            <person name="Haas B."/>
            <person name="Abouelleil A."/>
            <person name="Alvarado L."/>
            <person name="Arachchi H.M."/>
            <person name="Berlin A."/>
            <person name="Chapman S.B."/>
            <person name="Gearin G."/>
            <person name="Goldberg J."/>
            <person name="Griggs A."/>
            <person name="Gujja S."/>
            <person name="Hansen M."/>
            <person name="Heiman D."/>
            <person name="Howarth C."/>
            <person name="Larimer J."/>
            <person name="Lui A."/>
            <person name="MacDonald P.J.P."/>
            <person name="McCowen C."/>
            <person name="Montmayeur A."/>
            <person name="Murphy C."/>
            <person name="Neiman D."/>
            <person name="Pearson M."/>
            <person name="Priest M."/>
            <person name="Roberts A."/>
            <person name="Saif S."/>
            <person name="Shea T."/>
            <person name="Sisk P."/>
            <person name="Stolte C."/>
            <person name="Sykes S."/>
            <person name="Wortman J."/>
            <person name="Nusbaum C."/>
            <person name="Birren B."/>
        </authorList>
    </citation>
    <scope>NUCLEOTIDE SEQUENCE [LARGE SCALE GENOMIC DNA]</scope>
    <source>
        <strain evidence="3 4">Th239</strain>
    </source>
</reference>
<dbReference type="STRING" id="1094558.ME5_01188"/>
<dbReference type="Proteomes" id="UP000008952">
    <property type="component" value="Unassembled WGS sequence"/>
</dbReference>
<evidence type="ECO:0000259" key="2">
    <source>
        <dbReference type="Pfam" id="PF17930"/>
    </source>
</evidence>
<dbReference type="eggNOG" id="COG3494">
    <property type="taxonomic scope" value="Bacteria"/>
</dbReference>
<dbReference type="InterPro" id="IPR010415">
    <property type="entry name" value="LpxI_C"/>
</dbReference>
<evidence type="ECO:0000313" key="4">
    <source>
        <dbReference type="Proteomes" id="UP000008952"/>
    </source>
</evidence>
<evidence type="ECO:0000259" key="1">
    <source>
        <dbReference type="Pfam" id="PF06230"/>
    </source>
</evidence>
<dbReference type="RefSeq" id="WP_008039357.1">
    <property type="nucleotide sequence ID" value="NZ_JH725147.1"/>
</dbReference>
<dbReference type="InterPro" id="IPR041255">
    <property type="entry name" value="LpxI_N"/>
</dbReference>
<keyword evidence="4" id="KW-1185">Reference proteome</keyword>
<evidence type="ECO:0000313" key="3">
    <source>
        <dbReference type="EMBL" id="EJF88637.1"/>
    </source>
</evidence>
<dbReference type="PANTHER" id="PTHR39962:SF1">
    <property type="entry name" value="LPXI FAMILY PROTEIN"/>
    <property type="match status" value="1"/>
</dbReference>
<name>J1JUK8_9HYPH</name>
<feature type="domain" description="LpxI N-terminal" evidence="2">
    <location>
        <begin position="22"/>
        <end position="150"/>
    </location>
</feature>
<proteinExistence type="predicted"/>
<dbReference type="AlphaFoldDB" id="J1JUK8"/>
<dbReference type="EMBL" id="AIMB01000008">
    <property type="protein sequence ID" value="EJF88637.1"/>
    <property type="molecule type" value="Genomic_DNA"/>
</dbReference>
<dbReference type="InterPro" id="IPR053174">
    <property type="entry name" value="LpxI"/>
</dbReference>
<dbReference type="OrthoDB" id="9789836at2"/>
<organism evidence="3 4">
    <name type="scientific">Bartonella tamiae Th239</name>
    <dbReference type="NCBI Taxonomy" id="1094558"/>
    <lineage>
        <taxon>Bacteria</taxon>
        <taxon>Pseudomonadati</taxon>
        <taxon>Pseudomonadota</taxon>
        <taxon>Alphaproteobacteria</taxon>
        <taxon>Hyphomicrobiales</taxon>
        <taxon>Bartonellaceae</taxon>
        <taxon>Bartonella</taxon>
    </lineage>
</organism>
<accession>J1JUK8</accession>
<dbReference type="HOGENOM" id="CLU_085042_1_0_5"/>
<sequence length="298" mass="32696">MDEMTSNKTESFNAHKVLSHRTAIIAGNGTLPIAVAQALFESGHNPFLIPLKNESDPCLYAYEHCEISVVQLSKLIKTLKKKKVKNVVLAGGVKSRPNFYELRPDWITLTALPVLMGALGRGDDALLKAFINLLEKHGFHVVGAHEIVPEILAPFGFNLTDRRASKEEFKDIQLAQDAAILLGKLDVGQGAVAVRGRVVALEGAEGTDHMLRRIQEMRLEKRIPLKGGVLVKLAKPQQEERADLPTIGPNTIQNAFNCGLSGVAVEAEKSFIVELKETVNKANEFHMFIETFGKKSDG</sequence>
<dbReference type="PANTHER" id="PTHR39962">
    <property type="entry name" value="BLL4848 PROTEIN"/>
    <property type="match status" value="1"/>
</dbReference>
<dbReference type="InterPro" id="IPR043167">
    <property type="entry name" value="LpxI_C_sf"/>
</dbReference>
<protein>
    <recommendedName>
        <fullName evidence="5">UDP-2,3-diacylglucosamine pyrophosphatase</fullName>
    </recommendedName>
</protein>
<feature type="domain" description="LpxI C-terminal" evidence="1">
    <location>
        <begin position="159"/>
        <end position="289"/>
    </location>
</feature>
<comment type="caution">
    <text evidence="3">The sequence shown here is derived from an EMBL/GenBank/DDBJ whole genome shotgun (WGS) entry which is preliminary data.</text>
</comment>
<evidence type="ECO:0008006" key="5">
    <source>
        <dbReference type="Google" id="ProtNLM"/>
    </source>
</evidence>
<gene>
    <name evidence="3" type="ORF">ME5_01188</name>
</gene>